<organism evidence="2 3">
    <name type="scientific">Caerostris extrusa</name>
    <name type="common">Bark spider</name>
    <name type="synonym">Caerostris bankana</name>
    <dbReference type="NCBI Taxonomy" id="172846"/>
    <lineage>
        <taxon>Eukaryota</taxon>
        <taxon>Metazoa</taxon>
        <taxon>Ecdysozoa</taxon>
        <taxon>Arthropoda</taxon>
        <taxon>Chelicerata</taxon>
        <taxon>Arachnida</taxon>
        <taxon>Araneae</taxon>
        <taxon>Araneomorphae</taxon>
        <taxon>Entelegynae</taxon>
        <taxon>Araneoidea</taxon>
        <taxon>Araneidae</taxon>
        <taxon>Caerostris</taxon>
    </lineage>
</organism>
<name>A0AAV4R798_CAEEX</name>
<comment type="caution">
    <text evidence="2">The sequence shown here is derived from an EMBL/GenBank/DDBJ whole genome shotgun (WGS) entry which is preliminary data.</text>
</comment>
<proteinExistence type="predicted"/>
<dbReference type="Proteomes" id="UP001054945">
    <property type="component" value="Unassembled WGS sequence"/>
</dbReference>
<keyword evidence="3" id="KW-1185">Reference proteome</keyword>
<keyword evidence="1" id="KW-0472">Membrane</keyword>
<keyword evidence="1" id="KW-0812">Transmembrane</keyword>
<protein>
    <submittedName>
        <fullName evidence="2">Uncharacterized protein</fullName>
    </submittedName>
</protein>
<keyword evidence="1" id="KW-1133">Transmembrane helix</keyword>
<evidence type="ECO:0000313" key="3">
    <source>
        <dbReference type="Proteomes" id="UP001054945"/>
    </source>
</evidence>
<feature type="transmembrane region" description="Helical" evidence="1">
    <location>
        <begin position="91"/>
        <end position="115"/>
    </location>
</feature>
<dbReference type="AlphaFoldDB" id="A0AAV4R798"/>
<evidence type="ECO:0000256" key="1">
    <source>
        <dbReference type="SAM" id="Phobius"/>
    </source>
</evidence>
<reference evidence="2 3" key="1">
    <citation type="submission" date="2021-06" db="EMBL/GenBank/DDBJ databases">
        <title>Caerostris extrusa draft genome.</title>
        <authorList>
            <person name="Kono N."/>
            <person name="Arakawa K."/>
        </authorList>
    </citation>
    <scope>NUCLEOTIDE SEQUENCE [LARGE SCALE GENOMIC DNA]</scope>
</reference>
<dbReference type="EMBL" id="BPLR01007526">
    <property type="protein sequence ID" value="GIY17584.1"/>
    <property type="molecule type" value="Genomic_DNA"/>
</dbReference>
<evidence type="ECO:0000313" key="2">
    <source>
        <dbReference type="EMBL" id="GIY17584.1"/>
    </source>
</evidence>
<gene>
    <name evidence="2" type="ORF">CEXT_778091</name>
</gene>
<accession>A0AAV4R798</accession>
<sequence length="157" mass="17693">MRVDIVSQSFLIVVTAMRSTSGLEHKLTVMEPFTIGHDASKTVSVSPPGEALPPEEQVLRQGEARLPVGHRLRHLDTSTARCEKRVREACIVLLLFFLSFSFDVPACSFLCHFSFWKRIKTTRNKVANGCWLAQKSTSRPWLQCLQTQWTDSSPAGF</sequence>